<feature type="compositionally biased region" description="Acidic residues" evidence="1">
    <location>
        <begin position="121"/>
        <end position="131"/>
    </location>
</feature>
<evidence type="ECO:0000313" key="2">
    <source>
        <dbReference type="EMBL" id="KAG0007228.1"/>
    </source>
</evidence>
<reference evidence="2" key="1">
    <citation type="journal article" date="2020" name="Fungal Divers.">
        <title>Resolving the Mortierellaceae phylogeny through synthesis of multi-gene phylogenetics and phylogenomics.</title>
        <authorList>
            <person name="Vandepol N."/>
            <person name="Liber J."/>
            <person name="Desiro A."/>
            <person name="Na H."/>
            <person name="Kennedy M."/>
            <person name="Barry K."/>
            <person name="Grigoriev I.V."/>
            <person name="Miller A.N."/>
            <person name="O'Donnell K."/>
            <person name="Stajich J.E."/>
            <person name="Bonito G."/>
        </authorList>
    </citation>
    <scope>NUCLEOTIDE SEQUENCE</scope>
    <source>
        <strain evidence="2">NRRL 2769</strain>
    </source>
</reference>
<organism evidence="2 3">
    <name type="scientific">Entomortierella chlamydospora</name>
    <dbReference type="NCBI Taxonomy" id="101097"/>
    <lineage>
        <taxon>Eukaryota</taxon>
        <taxon>Fungi</taxon>
        <taxon>Fungi incertae sedis</taxon>
        <taxon>Mucoromycota</taxon>
        <taxon>Mortierellomycotina</taxon>
        <taxon>Mortierellomycetes</taxon>
        <taxon>Mortierellales</taxon>
        <taxon>Mortierellaceae</taxon>
        <taxon>Entomortierella</taxon>
    </lineage>
</organism>
<proteinExistence type="predicted"/>
<gene>
    <name evidence="2" type="ORF">BGZ80_004920</name>
</gene>
<accession>A0A9P6MLJ2</accession>
<dbReference type="Proteomes" id="UP000703661">
    <property type="component" value="Unassembled WGS sequence"/>
</dbReference>
<name>A0A9P6MLJ2_9FUNG</name>
<feature type="compositionally biased region" description="Basic and acidic residues" evidence="1">
    <location>
        <begin position="146"/>
        <end position="155"/>
    </location>
</feature>
<feature type="region of interest" description="Disordered" evidence="1">
    <location>
        <begin position="138"/>
        <end position="157"/>
    </location>
</feature>
<keyword evidence="3" id="KW-1185">Reference proteome</keyword>
<feature type="region of interest" description="Disordered" evidence="1">
    <location>
        <begin position="608"/>
        <end position="633"/>
    </location>
</feature>
<dbReference type="EMBL" id="JAAAID010002460">
    <property type="protein sequence ID" value="KAG0007228.1"/>
    <property type="molecule type" value="Genomic_DNA"/>
</dbReference>
<dbReference type="AlphaFoldDB" id="A0A9P6MLJ2"/>
<protein>
    <submittedName>
        <fullName evidence="2">Uncharacterized protein</fullName>
    </submittedName>
</protein>
<feature type="compositionally biased region" description="Polar residues" evidence="1">
    <location>
        <begin position="608"/>
        <end position="617"/>
    </location>
</feature>
<sequence length="633" mass="71747">MKTFKEFVATDSHKHPNYDKQYACYTAYIGRQRKAGDVAAQNYELSFELLKKEYDSLKMDGTISVSRDSAGKIIEASMHQYTSEAVQKIGGESLAPASYSSLVPTPASSSSDLATVQPFGSDEETLDDEDEGRGIMTSSMQHIPKHGTETKKPSVDDVVSDEEVVDFTIFNKTEQGKSELILCVTPPYRPPGPSDTESSEPELAINSKLGKHRLDQHDGLLWDSPNKHLGESEGEMDQTSRSQIGPTMGIPLPHQHTTSTSASASAPAPLSQCRKKSKIFSYSEIFAFLRQKTTWETTFDIGGYFSRIRGSLKSSFDISKDNIMDMTSASAFVMSLSDETYTEAMEDMPTLDFGLEEIKELKIIMEPECSFEELRDRIYGMPLDTPVRRYVYGVIESYAAFFDDNSVVPELEEKQGMFDVICPFVRGAFRVFRVPSNISEIAIMATGERRNFNQNYEDRLRNCKRADIVAADKDGIQIFLAECAMLHEKDVRKFTEDRWKVARCMKDIWDFGMRRTTQVQSPHENFSTFGLHSFGQELHFLQLDFRSSYRLWEIETCRVPLEIAGFWKKMITCCQTSLAFTKAVITEVERRKGQEMLSQKERLSLMRTANNIPRTTVSPPKPKIKKQQSSPIY</sequence>
<evidence type="ECO:0000256" key="1">
    <source>
        <dbReference type="SAM" id="MobiDB-lite"/>
    </source>
</evidence>
<feature type="region of interest" description="Disordered" evidence="1">
    <location>
        <begin position="224"/>
        <end position="269"/>
    </location>
</feature>
<feature type="region of interest" description="Disordered" evidence="1">
    <location>
        <begin position="99"/>
        <end position="131"/>
    </location>
</feature>
<feature type="compositionally biased region" description="Low complexity" evidence="1">
    <location>
        <begin position="99"/>
        <end position="111"/>
    </location>
</feature>
<feature type="compositionally biased region" description="Low complexity" evidence="1">
    <location>
        <begin position="257"/>
        <end position="269"/>
    </location>
</feature>
<comment type="caution">
    <text evidence="2">The sequence shown here is derived from an EMBL/GenBank/DDBJ whole genome shotgun (WGS) entry which is preliminary data.</text>
</comment>
<evidence type="ECO:0000313" key="3">
    <source>
        <dbReference type="Proteomes" id="UP000703661"/>
    </source>
</evidence>